<dbReference type="SUPFAM" id="SSF51735">
    <property type="entry name" value="NAD(P)-binding Rossmann-fold domains"/>
    <property type="match status" value="1"/>
</dbReference>
<sequence length="347" mass="38560">MNLKQKVLVTGGAGFIGFFLTQQLLNRGDQVVGIDNLNDYYDPQLKHDRLSELAEHSHAANYRFIELDLADRSGIEALFAEQQFDVVVNLGAQAGVRYSIDNPHAYVDSNLVGFVNILEGCRHSKVKHLVYASSSSVYGMNTKQPFSTDDRVDFPISLYAATKKSNELMAHTYSHLYGLPTTGLRFFTVYGPFGRPDMAYFKFTKAILEGKAIDVYNNGEMQRDFTYIDDIVEGVIRVMDRIPAVTQGGVIANEAKQSISAITSAQAPYKVYNIGNNQPVTLRRFITAIEDACGVKAKENLLPMQAGDVPITYADVGDLIADTGFKPSTSIEEGIGKFVEWYEVYRN</sequence>
<organism evidence="3 4">
    <name type="scientific">Thiomicrorhabdus marina</name>
    <dbReference type="NCBI Taxonomy" id="2818442"/>
    <lineage>
        <taxon>Bacteria</taxon>
        <taxon>Pseudomonadati</taxon>
        <taxon>Pseudomonadota</taxon>
        <taxon>Gammaproteobacteria</taxon>
        <taxon>Thiotrichales</taxon>
        <taxon>Piscirickettsiaceae</taxon>
        <taxon>Thiomicrorhabdus</taxon>
    </lineage>
</organism>
<name>A0ABS3Q2D9_9GAMM</name>
<reference evidence="3 4" key="1">
    <citation type="submission" date="2021-03" db="EMBL/GenBank/DDBJ databases">
        <title>Thiomicrorhabdus sp.nov.,novel sulfur-oxidizing bacteria isolated from coastal sediment.</title>
        <authorList>
            <person name="Liu X."/>
        </authorList>
    </citation>
    <scope>NUCLEOTIDE SEQUENCE [LARGE SCALE GENOMIC DNA]</scope>
    <source>
        <strain evidence="3 4">6S2-11</strain>
    </source>
</reference>
<dbReference type="RefSeq" id="WP_208147109.1">
    <property type="nucleotide sequence ID" value="NZ_JAGETV010000002.1"/>
</dbReference>
<protein>
    <submittedName>
        <fullName evidence="3">NAD-dependent epimerase</fullName>
    </submittedName>
</protein>
<evidence type="ECO:0000313" key="4">
    <source>
        <dbReference type="Proteomes" id="UP000664835"/>
    </source>
</evidence>
<evidence type="ECO:0000259" key="2">
    <source>
        <dbReference type="Pfam" id="PF01370"/>
    </source>
</evidence>
<evidence type="ECO:0000256" key="1">
    <source>
        <dbReference type="ARBA" id="ARBA00023027"/>
    </source>
</evidence>
<dbReference type="Proteomes" id="UP000664835">
    <property type="component" value="Unassembled WGS sequence"/>
</dbReference>
<dbReference type="Pfam" id="PF01370">
    <property type="entry name" value="Epimerase"/>
    <property type="match status" value="1"/>
</dbReference>
<dbReference type="PANTHER" id="PTHR43574">
    <property type="entry name" value="EPIMERASE-RELATED"/>
    <property type="match status" value="1"/>
</dbReference>
<dbReference type="PRINTS" id="PR01713">
    <property type="entry name" value="NUCEPIMERASE"/>
</dbReference>
<evidence type="ECO:0000313" key="3">
    <source>
        <dbReference type="EMBL" id="MBO1926328.1"/>
    </source>
</evidence>
<proteinExistence type="predicted"/>
<keyword evidence="4" id="KW-1185">Reference proteome</keyword>
<accession>A0ABS3Q2D9</accession>
<comment type="caution">
    <text evidence="3">The sequence shown here is derived from an EMBL/GenBank/DDBJ whole genome shotgun (WGS) entry which is preliminary data.</text>
</comment>
<gene>
    <name evidence="3" type="ORF">J3998_01955</name>
</gene>
<dbReference type="InterPro" id="IPR001509">
    <property type="entry name" value="Epimerase_deHydtase"/>
</dbReference>
<dbReference type="InterPro" id="IPR036291">
    <property type="entry name" value="NAD(P)-bd_dom_sf"/>
</dbReference>
<feature type="domain" description="NAD-dependent epimerase/dehydratase" evidence="2">
    <location>
        <begin position="7"/>
        <end position="248"/>
    </location>
</feature>
<keyword evidence="1" id="KW-0520">NAD</keyword>
<dbReference type="Gene3D" id="3.40.50.720">
    <property type="entry name" value="NAD(P)-binding Rossmann-like Domain"/>
    <property type="match status" value="1"/>
</dbReference>
<dbReference type="CDD" id="cd05253">
    <property type="entry name" value="UDP_GE_SDE_e"/>
    <property type="match status" value="1"/>
</dbReference>
<dbReference type="EMBL" id="JAGETV010000002">
    <property type="protein sequence ID" value="MBO1926328.1"/>
    <property type="molecule type" value="Genomic_DNA"/>
</dbReference>